<protein>
    <submittedName>
        <fullName evidence="4">Bgt-1227</fullName>
    </submittedName>
</protein>
<dbReference type="EMBL" id="UIGY01000195">
    <property type="protein sequence ID" value="SUZ12620.1"/>
    <property type="molecule type" value="Genomic_DNA"/>
</dbReference>
<feature type="region of interest" description="Disordered" evidence="1">
    <location>
        <begin position="589"/>
        <end position="679"/>
    </location>
</feature>
<feature type="transmembrane region" description="Helical" evidence="2">
    <location>
        <begin position="364"/>
        <end position="386"/>
    </location>
</feature>
<feature type="compositionally biased region" description="Polar residues" evidence="1">
    <location>
        <begin position="611"/>
        <end position="622"/>
    </location>
</feature>
<dbReference type="Gene3D" id="2.120.10.80">
    <property type="entry name" value="Kelch-type beta propeller"/>
    <property type="match status" value="1"/>
</dbReference>
<dbReference type="AlphaFoldDB" id="A0A061HCI4"/>
<sequence>MSLSPSASLPEESCSIIFNQTLYSYTPAGFHALPLRKDAEWSPLPLGVAVRGGVCVKATPQDSQIPSAMFIVGGVANSSDYQGIQKYTFDTRHWENIVLTDPVLQNRRFHGALYLNASNSILVYSGTQGDSKELSSQTFTIQASVPYQVAAYESIAPPAISPILLQWSDRQALYLGGSKSNQKIMLFDPATSWVDSNMTLANPISNLEATKAVILPGPGSSRLIDIFDLSLSPNAVNRTVLQDPSPKIGLSAVVDAPSDSNSPTTAGPAYDNSLAPSSTRSSYALAQDSSGLVVISGGSQTNPFSLFNSQKNRWEDTAELLGTPSLQPQSLPAPKTSATQVPVASASSTRPPSAAIAAMSPVNILGATLAFLLVTGLIIIAILILFRWRKGRQPGENGGNAKRASAVDDKDGMDFMDKDVPYMISAPSLPNAKPDPEVTAPKAGFFGWFGKKDQKTVDVGDPALQEYKNSISRPLPLRKVTTRLRKSTFSSEEAQTIPSSGGKPAMTRRSSGWNRYWSNGSSTVLGLDGTTVHISDTRDRSLEDSDESGSYASMTHPLTLGECPDLYNVRSGSPTVAYQAQRYPMMGEISNTQSSQGSTSPYHSSPRGATENFQSMSQTSSFTDDRWAPIERSDMSPEPIYYPGTDSSRSSSSTNRSMGSSPPDRPPPPHGSQVLTSSDIAWLNLGASDNKI</sequence>
<feature type="region of interest" description="Disordered" evidence="1">
    <location>
        <begin position="253"/>
        <end position="273"/>
    </location>
</feature>
<organism evidence="4">
    <name type="scientific">Blumeria graminis f. sp. tritici 96224</name>
    <dbReference type="NCBI Taxonomy" id="1268274"/>
    <lineage>
        <taxon>Eukaryota</taxon>
        <taxon>Fungi</taxon>
        <taxon>Dikarya</taxon>
        <taxon>Ascomycota</taxon>
        <taxon>Pezizomycotina</taxon>
        <taxon>Leotiomycetes</taxon>
        <taxon>Erysiphales</taxon>
        <taxon>Erysiphaceae</taxon>
        <taxon>Blumeria</taxon>
    </lineage>
</organism>
<proteinExistence type="predicted"/>
<reference evidence="4" key="3">
    <citation type="submission" date="2018-07" db="EMBL/GenBank/DDBJ databases">
        <authorList>
            <person name="Quirk P.G."/>
            <person name="Krulwich T.A."/>
        </authorList>
    </citation>
    <scope>NUCLEOTIDE SEQUENCE</scope>
    <source>
        <strain evidence="4">96224</strain>
    </source>
</reference>
<feature type="compositionally biased region" description="Basic and acidic residues" evidence="1">
    <location>
        <begin position="623"/>
        <end position="635"/>
    </location>
</feature>
<evidence type="ECO:0000256" key="2">
    <source>
        <dbReference type="SAM" id="Phobius"/>
    </source>
</evidence>
<reference evidence="5" key="1">
    <citation type="journal article" date="2013" name="Nat. Genet.">
        <title>The wheat powdery mildew genome shows the unique evolution of an obligate biotroph.</title>
        <authorList>
            <person name="Wicker T."/>
            <person name="Oberhaensli S."/>
            <person name="Parlange F."/>
            <person name="Buchmann J.P."/>
            <person name="Shatalina M."/>
            <person name="Roffler S."/>
            <person name="Ben-David R."/>
            <person name="Dolezel J."/>
            <person name="Simkova H."/>
            <person name="Schulze-Lefert P."/>
            <person name="Spanu P.D."/>
            <person name="Bruggmann R."/>
            <person name="Amselem J."/>
            <person name="Quesneville H."/>
            <person name="Ver Loren van Themaat E."/>
            <person name="Paape T."/>
            <person name="Shimizu K.K."/>
            <person name="Keller B."/>
        </authorList>
    </citation>
    <scope>NUCLEOTIDE SEQUENCE [LARGE SCALE GENOMIC DNA]</scope>
    <source>
        <strain evidence="5">96224</strain>
    </source>
</reference>
<feature type="region of interest" description="Disordered" evidence="1">
    <location>
        <begin position="536"/>
        <end position="557"/>
    </location>
</feature>
<dbReference type="InterPro" id="IPR011043">
    <property type="entry name" value="Gal_Oxase/kelch_b-propeller"/>
</dbReference>
<reference evidence="3" key="2">
    <citation type="submission" date="2013-01" db="EMBL/GenBank/DDBJ databases">
        <title>The wheat powdery mildew genome reveals unique evolution of an obligate biotroph.</title>
        <authorList>
            <person name="Oberhaensli S."/>
            <person name="Wicker T."/>
            <person name="Keller B."/>
        </authorList>
    </citation>
    <scope>NUCLEOTIDE SEQUENCE</scope>
    <source>
        <strain evidence="3">96224</strain>
    </source>
</reference>
<feature type="compositionally biased region" description="Low complexity" evidence="1">
    <location>
        <begin position="647"/>
        <end position="662"/>
    </location>
</feature>
<evidence type="ECO:0000256" key="1">
    <source>
        <dbReference type="SAM" id="MobiDB-lite"/>
    </source>
</evidence>
<keyword evidence="2" id="KW-0472">Membrane</keyword>
<keyword evidence="2" id="KW-0812">Transmembrane</keyword>
<dbReference type="HOGENOM" id="CLU_013054_0_0_1"/>
<feature type="compositionally biased region" description="Polar residues" evidence="1">
    <location>
        <begin position="487"/>
        <end position="499"/>
    </location>
</feature>
<dbReference type="InterPro" id="IPR015915">
    <property type="entry name" value="Kelch-typ_b-propeller"/>
</dbReference>
<dbReference type="EMBL" id="KE375168">
    <property type="protein sequence ID" value="EPQ62649.1"/>
    <property type="molecule type" value="Genomic_DNA"/>
</dbReference>
<name>A0A061HCI4_BLUGR</name>
<dbReference type="OrthoDB" id="5352000at2759"/>
<evidence type="ECO:0000313" key="3">
    <source>
        <dbReference type="EMBL" id="EPQ62649.1"/>
    </source>
</evidence>
<dbReference type="SUPFAM" id="SSF50965">
    <property type="entry name" value="Galactose oxidase, central domain"/>
    <property type="match status" value="1"/>
</dbReference>
<keyword evidence="2" id="KW-1133">Transmembrane helix</keyword>
<accession>A0A061HCI4</accession>
<evidence type="ECO:0000313" key="4">
    <source>
        <dbReference type="EMBL" id="SUZ12620.1"/>
    </source>
</evidence>
<feature type="region of interest" description="Disordered" evidence="1">
    <location>
        <begin position="486"/>
        <end position="513"/>
    </location>
</feature>
<dbReference type="Proteomes" id="UP000053110">
    <property type="component" value="Unassembled WGS sequence"/>
</dbReference>
<gene>
    <name evidence="3" type="ORF">BGT96224_1227</name>
    <name evidence="4" type="ORF">BGT96224V2_LOCUS5784</name>
</gene>
<feature type="compositionally biased region" description="Polar residues" evidence="1">
    <location>
        <begin position="589"/>
        <end position="603"/>
    </location>
</feature>
<evidence type="ECO:0000313" key="5">
    <source>
        <dbReference type="Proteomes" id="UP000053110"/>
    </source>
</evidence>